<gene>
    <name evidence="2" type="ORF">UFOVP457_15</name>
</gene>
<dbReference type="EMBL" id="LR796435">
    <property type="protein sequence ID" value="CAB4143951.1"/>
    <property type="molecule type" value="Genomic_DNA"/>
</dbReference>
<evidence type="ECO:0000313" key="2">
    <source>
        <dbReference type="EMBL" id="CAB4143951.1"/>
    </source>
</evidence>
<protein>
    <submittedName>
        <fullName evidence="2">Uncharacterized protein</fullName>
    </submittedName>
</protein>
<evidence type="ECO:0000256" key="1">
    <source>
        <dbReference type="SAM" id="Phobius"/>
    </source>
</evidence>
<keyword evidence="1" id="KW-0472">Membrane</keyword>
<keyword evidence="1" id="KW-0812">Transmembrane</keyword>
<feature type="transmembrane region" description="Helical" evidence="1">
    <location>
        <begin position="7"/>
        <end position="28"/>
    </location>
</feature>
<feature type="transmembrane region" description="Helical" evidence="1">
    <location>
        <begin position="40"/>
        <end position="60"/>
    </location>
</feature>
<keyword evidence="1" id="KW-1133">Transmembrane helix</keyword>
<organism evidence="2">
    <name type="scientific">uncultured Caudovirales phage</name>
    <dbReference type="NCBI Taxonomy" id="2100421"/>
    <lineage>
        <taxon>Viruses</taxon>
        <taxon>Duplodnaviria</taxon>
        <taxon>Heunggongvirae</taxon>
        <taxon>Uroviricota</taxon>
        <taxon>Caudoviricetes</taxon>
        <taxon>Peduoviridae</taxon>
        <taxon>Maltschvirus</taxon>
        <taxon>Maltschvirus maltsch</taxon>
    </lineage>
</organism>
<proteinExistence type="predicted"/>
<accession>A0A6J5MCL7</accession>
<sequence>MRFFINFLKALGVFTIWGLGTHLVFKFLKAYAIWLEPHLGWILLGFLVICICALAASWACHVEDLK</sequence>
<reference evidence="2" key="1">
    <citation type="submission" date="2020-04" db="EMBL/GenBank/DDBJ databases">
        <authorList>
            <person name="Chiriac C."/>
            <person name="Salcher M."/>
            <person name="Ghai R."/>
            <person name="Kavagutti S V."/>
        </authorList>
    </citation>
    <scope>NUCLEOTIDE SEQUENCE</scope>
</reference>
<name>A0A6J5MCL7_9CAUD</name>